<dbReference type="Proteomes" id="UP001207742">
    <property type="component" value="Unassembled WGS sequence"/>
</dbReference>
<protein>
    <recommendedName>
        <fullName evidence="4">DUF4919 domain-containing protein</fullName>
    </recommendedName>
</protein>
<dbReference type="EMBL" id="JAPDNS010000001">
    <property type="protein sequence ID" value="MCW3482450.1"/>
    <property type="molecule type" value="Genomic_DNA"/>
</dbReference>
<reference evidence="2 3" key="1">
    <citation type="submission" date="2022-10" db="EMBL/GenBank/DDBJ databases">
        <title>Chitinophaga nivalis PC15 sp. nov., isolated from Pyeongchang county, South Korea.</title>
        <authorList>
            <person name="Trinh H.N."/>
        </authorList>
    </citation>
    <scope>NUCLEOTIDE SEQUENCE [LARGE SCALE GENOMIC DNA]</scope>
    <source>
        <strain evidence="2 3">PC14</strain>
    </source>
</reference>
<feature type="chain" id="PRO_5045957177" description="DUF4919 domain-containing protein" evidence="1">
    <location>
        <begin position="19"/>
        <end position="243"/>
    </location>
</feature>
<organism evidence="2 3">
    <name type="scientific">Chitinophaga nivalis</name>
    <dbReference type="NCBI Taxonomy" id="2991709"/>
    <lineage>
        <taxon>Bacteria</taxon>
        <taxon>Pseudomonadati</taxon>
        <taxon>Bacteroidota</taxon>
        <taxon>Chitinophagia</taxon>
        <taxon>Chitinophagales</taxon>
        <taxon>Chitinophagaceae</taxon>
        <taxon>Chitinophaga</taxon>
    </lineage>
</organism>
<evidence type="ECO:0008006" key="4">
    <source>
        <dbReference type="Google" id="ProtNLM"/>
    </source>
</evidence>
<proteinExistence type="predicted"/>
<keyword evidence="3" id="KW-1185">Reference proteome</keyword>
<evidence type="ECO:0000256" key="1">
    <source>
        <dbReference type="SAM" id="SignalP"/>
    </source>
</evidence>
<gene>
    <name evidence="2" type="ORF">OL497_00960</name>
</gene>
<evidence type="ECO:0000313" key="3">
    <source>
        <dbReference type="Proteomes" id="UP001207742"/>
    </source>
</evidence>
<comment type="caution">
    <text evidence="2">The sequence shown here is derived from an EMBL/GenBank/DDBJ whole genome shotgun (WGS) entry which is preliminary data.</text>
</comment>
<feature type="signal peptide" evidence="1">
    <location>
        <begin position="1"/>
        <end position="18"/>
    </location>
</feature>
<keyword evidence="1" id="KW-0732">Signal</keyword>
<sequence length="243" mass="28252">MKYLLLLAALLPASVLFAQEEGEMWKPASKESEAYHEYRLKETMPPYGLAKIKAMIAKVPFEEGELHKLSNKDYMALTLREKFTYHMIHGENFSQNCDPSPPIQDEQKKIFGVLPDIFYEYSWSERQTNFLQSNRDSVMALIKESVNRSKRMGSNYKKAILAINGKEMIPFLIATYNIDKKDHDILTLLMLLMKTNEYAPFMSSPSFRKLYGQDFNYKAYLDFNTANEELILKRASDFYAGTR</sequence>
<dbReference type="RefSeq" id="WP_264726837.1">
    <property type="nucleotide sequence ID" value="NZ_JAPDNR010000001.1"/>
</dbReference>
<name>A0ABT3IER8_9BACT</name>
<accession>A0ABT3IER8</accession>
<evidence type="ECO:0000313" key="2">
    <source>
        <dbReference type="EMBL" id="MCW3482450.1"/>
    </source>
</evidence>